<accession>A0A811NL76</accession>
<feature type="domain" description="Cytochrome c" evidence="6">
    <location>
        <begin position="85"/>
        <end position="255"/>
    </location>
</feature>
<evidence type="ECO:0000256" key="3">
    <source>
        <dbReference type="ARBA" id="ARBA00023004"/>
    </source>
</evidence>
<dbReference type="InterPro" id="IPR029044">
    <property type="entry name" value="Nucleotide-diphossugar_trans"/>
</dbReference>
<evidence type="ECO:0000259" key="6">
    <source>
        <dbReference type="PROSITE" id="PS51007"/>
    </source>
</evidence>
<dbReference type="Pfam" id="PF04488">
    <property type="entry name" value="Gly_transf_sug"/>
    <property type="match status" value="1"/>
</dbReference>
<dbReference type="GO" id="GO:0009055">
    <property type="term" value="F:electron transfer activity"/>
    <property type="evidence" value="ECO:0007669"/>
    <property type="project" value="InterPro"/>
</dbReference>
<reference evidence="7" key="1">
    <citation type="submission" date="2020-10" db="EMBL/GenBank/DDBJ databases">
        <authorList>
            <person name="Han B."/>
            <person name="Lu T."/>
            <person name="Zhao Q."/>
            <person name="Huang X."/>
            <person name="Zhao Y."/>
        </authorList>
    </citation>
    <scope>NUCLEOTIDE SEQUENCE</scope>
</reference>
<dbReference type="InterPro" id="IPR044789">
    <property type="entry name" value="Put_A1-4-GlycosylTfrase_plant"/>
</dbReference>
<keyword evidence="8" id="KW-1185">Reference proteome</keyword>
<organism evidence="7 8">
    <name type="scientific">Miscanthus lutarioriparius</name>
    <dbReference type="NCBI Taxonomy" id="422564"/>
    <lineage>
        <taxon>Eukaryota</taxon>
        <taxon>Viridiplantae</taxon>
        <taxon>Streptophyta</taxon>
        <taxon>Embryophyta</taxon>
        <taxon>Tracheophyta</taxon>
        <taxon>Spermatophyta</taxon>
        <taxon>Magnoliopsida</taxon>
        <taxon>Liliopsida</taxon>
        <taxon>Poales</taxon>
        <taxon>Poaceae</taxon>
        <taxon>PACMAD clade</taxon>
        <taxon>Panicoideae</taxon>
        <taxon>Andropogonodae</taxon>
        <taxon>Andropogoneae</taxon>
        <taxon>Saccharinae</taxon>
        <taxon>Miscanthus</taxon>
    </lineage>
</organism>
<evidence type="ECO:0000256" key="5">
    <source>
        <dbReference type="SAM" id="MobiDB-lite"/>
    </source>
</evidence>
<dbReference type="PROSITE" id="PS51007">
    <property type="entry name" value="CYTC"/>
    <property type="match status" value="1"/>
</dbReference>
<dbReference type="GO" id="GO:0046872">
    <property type="term" value="F:metal ion binding"/>
    <property type="evidence" value="ECO:0007669"/>
    <property type="project" value="UniProtKB-KW"/>
</dbReference>
<keyword evidence="3 4" id="KW-0408">Iron</keyword>
<dbReference type="Gene3D" id="3.90.550.20">
    <property type="match status" value="1"/>
</dbReference>
<evidence type="ECO:0000256" key="4">
    <source>
        <dbReference type="PROSITE-ProRule" id="PRU00433"/>
    </source>
</evidence>
<gene>
    <name evidence="7" type="ORF">NCGR_LOCUS15864</name>
</gene>
<keyword evidence="1 4" id="KW-0349">Heme</keyword>
<dbReference type="InterPro" id="IPR007652">
    <property type="entry name" value="A1-4-GlycosylTfrase_dom"/>
</dbReference>
<evidence type="ECO:0000313" key="7">
    <source>
        <dbReference type="EMBL" id="CAD6223455.1"/>
    </source>
</evidence>
<dbReference type="InterPro" id="IPR036909">
    <property type="entry name" value="Cyt_c-like_dom_sf"/>
</dbReference>
<dbReference type="Proteomes" id="UP000604825">
    <property type="component" value="Unassembled WGS sequence"/>
</dbReference>
<feature type="region of interest" description="Disordered" evidence="5">
    <location>
        <begin position="139"/>
        <end position="165"/>
    </location>
</feature>
<dbReference type="SUPFAM" id="SSF46626">
    <property type="entry name" value="Cytochrome c"/>
    <property type="match status" value="1"/>
</dbReference>
<evidence type="ECO:0000256" key="2">
    <source>
        <dbReference type="ARBA" id="ARBA00022723"/>
    </source>
</evidence>
<dbReference type="Pfam" id="PF04572">
    <property type="entry name" value="Gb3_synth"/>
    <property type="match status" value="1"/>
</dbReference>
<dbReference type="SUPFAM" id="SSF53448">
    <property type="entry name" value="Nucleotide-diphospho-sugar transferases"/>
    <property type="match status" value="1"/>
</dbReference>
<dbReference type="EMBL" id="CAJGYO010000004">
    <property type="protein sequence ID" value="CAD6223455.1"/>
    <property type="molecule type" value="Genomic_DNA"/>
</dbReference>
<comment type="caution">
    <text evidence="7">The sequence shown here is derived from an EMBL/GenBank/DDBJ whole genome shotgun (WGS) entry which is preliminary data.</text>
</comment>
<evidence type="ECO:0000256" key="1">
    <source>
        <dbReference type="ARBA" id="ARBA00022617"/>
    </source>
</evidence>
<dbReference type="InterPro" id="IPR009056">
    <property type="entry name" value="Cyt_c-like_dom"/>
</dbReference>
<dbReference type="InterPro" id="IPR007577">
    <property type="entry name" value="GlycoTrfase_DXD_sugar-bd_CS"/>
</dbReference>
<name>A0A811NL76_9POAL</name>
<dbReference type="PANTHER" id="PTHR47213">
    <property type="entry name" value="OS07G0567300 PROTEIN"/>
    <property type="match status" value="1"/>
</dbReference>
<protein>
    <recommendedName>
        <fullName evidence="6">Cytochrome c domain-containing protein</fullName>
    </recommendedName>
</protein>
<dbReference type="Gene3D" id="1.10.760.10">
    <property type="entry name" value="Cytochrome c-like domain"/>
    <property type="match status" value="1"/>
</dbReference>
<proteinExistence type="predicted"/>
<dbReference type="GO" id="GO:0020037">
    <property type="term" value="F:heme binding"/>
    <property type="evidence" value="ECO:0007669"/>
    <property type="project" value="InterPro"/>
</dbReference>
<dbReference type="AlphaFoldDB" id="A0A811NL76"/>
<evidence type="ECO:0000313" key="8">
    <source>
        <dbReference type="Proteomes" id="UP000604825"/>
    </source>
</evidence>
<dbReference type="PANTHER" id="PTHR47213:SF1">
    <property type="entry name" value="OS07G0567300 PROTEIN"/>
    <property type="match status" value="1"/>
</dbReference>
<dbReference type="OrthoDB" id="409543at2759"/>
<sequence>MSGLPLAARPPLPSHCACFSSSSVARAKAASSACCASLKQACPGPSAAAPSAVAALQAAPLLAAALLLVAAPPGLPAAISPAFAQPVSEGAALFRKACIGCHDMGGNILQPGATLFLKDLERYSLVTCHSRTAECQSPHFQFPASRTKRGPDTDRTKFSAQGPQQVAVAAQLPERGLARRRSGLGPQLCAAAAALLLLLSLAVLHSRLSSSSSSRFPTSASRSRSSTPAADSNNSSALLADEEDEDVAAALEPLLTVATTTAAATEGDSLANPDDDRIDELDVLDEDAAGADAADSAYASTAGAATPLVWDHVAGVARLPFRLPASAESLPAGLPRLDSPRRIAAAAFGSDDELVDLELRIEISSIAGIEDALLLKPASGKAAETRLRAGWARWLEGKADYLRRDRMLRSNLESLNPRNHPLLQDPDSPGLTSLTKGDRMVQRMLLAELDKPASKSFERRRLLSYENKQSMGTTVKEKLQKGRRWGYFPGIEPNLGFSEFMERFFEHGKCSMRVFMVWNSPQWAYGIRHQRGLESLLKQHPDACVVMLSETLELESFQQFVKEGYKVAVAVPNLDELLESTPTHVFASVWYEWRQTKYYHLHYSELVRLAALYKYGGIYLDSDVIVLKPLTSLRNSIGATNDVSGNSSFGAAVLAFEKQSPLLEECLKEFYSTYDDTLVQWNGAELMTRVLSNLSSKADENRGHLDIKFEPSVKFYPISSTDIIRYFSEPDNMVQKAHHDAIFSRIVNDSMTFHFWNGITSALVPEPSSLVSKILDRYCIRCLDVL</sequence>
<feature type="region of interest" description="Disordered" evidence="5">
    <location>
        <begin position="211"/>
        <end position="237"/>
    </location>
</feature>
<keyword evidence="2 4" id="KW-0479">Metal-binding</keyword>